<dbReference type="RefSeq" id="WP_090246134.1">
    <property type="nucleotide sequence ID" value="NZ_FNOU01000017.1"/>
</dbReference>
<dbReference type="InterPro" id="IPR036162">
    <property type="entry name" value="Resolvase-like_N_sf"/>
</dbReference>
<dbReference type="STRING" id="1528.SAMN04488579_11783"/>
<dbReference type="PANTHER" id="PTHR30461:SF23">
    <property type="entry name" value="DNA RECOMBINASE-RELATED"/>
    <property type="match status" value="1"/>
</dbReference>
<dbReference type="EMBL" id="FNOU01000017">
    <property type="protein sequence ID" value="SDY14347.1"/>
    <property type="molecule type" value="Genomic_DNA"/>
</dbReference>
<dbReference type="InterPro" id="IPR038109">
    <property type="entry name" value="DNA_bind_recomb_sf"/>
</dbReference>
<keyword evidence="5" id="KW-1185">Reference proteome</keyword>
<dbReference type="PROSITE" id="PS51737">
    <property type="entry name" value="RECOMBINASE_DNA_BIND"/>
    <property type="match status" value="1"/>
</dbReference>
<dbReference type="InterPro" id="IPR011109">
    <property type="entry name" value="DNA_bind_recombinase_dom"/>
</dbReference>
<dbReference type="Pfam" id="PF07508">
    <property type="entry name" value="Recombinase"/>
    <property type="match status" value="1"/>
</dbReference>
<dbReference type="AlphaFoldDB" id="A0A1H3HFU9"/>
<dbReference type="Pfam" id="PF00239">
    <property type="entry name" value="Resolvase"/>
    <property type="match status" value="1"/>
</dbReference>
<dbReference type="InterPro" id="IPR025827">
    <property type="entry name" value="Zn_ribbon_recom_dom"/>
</dbReference>
<dbReference type="SMART" id="SM00857">
    <property type="entry name" value="Resolvase"/>
    <property type="match status" value="1"/>
</dbReference>
<proteinExistence type="predicted"/>
<dbReference type="PANTHER" id="PTHR30461">
    <property type="entry name" value="DNA-INVERTASE FROM LAMBDOID PROPHAGE"/>
    <property type="match status" value="1"/>
</dbReference>
<dbReference type="CDD" id="cd00338">
    <property type="entry name" value="Ser_Recombinase"/>
    <property type="match status" value="1"/>
</dbReference>
<reference evidence="5" key="1">
    <citation type="submission" date="2016-10" db="EMBL/GenBank/DDBJ databases">
        <authorList>
            <person name="Varghese N."/>
            <person name="Submissions S."/>
        </authorList>
    </citation>
    <scope>NUCLEOTIDE SEQUENCE [LARGE SCALE GENOMIC DNA]</scope>
    <source>
        <strain evidence="5">VPI 5359</strain>
    </source>
</reference>
<evidence type="ECO:0000313" key="4">
    <source>
        <dbReference type="EMBL" id="SDY14347.1"/>
    </source>
</evidence>
<evidence type="ECO:0000259" key="3">
    <source>
        <dbReference type="PROSITE" id="PS51737"/>
    </source>
</evidence>
<dbReference type="SUPFAM" id="SSF53041">
    <property type="entry name" value="Resolvase-like"/>
    <property type="match status" value="1"/>
</dbReference>
<dbReference type="PROSITE" id="PS51736">
    <property type="entry name" value="RECOMBINASES_3"/>
    <property type="match status" value="1"/>
</dbReference>
<dbReference type="Gene3D" id="3.90.1750.20">
    <property type="entry name" value="Putative Large Serine Recombinase, Chain B, Domain 2"/>
    <property type="match status" value="1"/>
</dbReference>
<evidence type="ECO:0000259" key="2">
    <source>
        <dbReference type="PROSITE" id="PS51736"/>
    </source>
</evidence>
<feature type="coiled-coil region" evidence="1">
    <location>
        <begin position="410"/>
        <end position="437"/>
    </location>
</feature>
<sequence length="502" mass="56744">MNNCVVYARFSSDNQRDESIDAQVRACRDFCKRSGMIITHIYADEARSATTDRRPEFQQMIADSASGDFKFVLVHKLDRFSRDRYDSAFYKRQLKNNGVRLMSVLENLDDSPESIILESVLEGMAEYYSRNLAREVMKGQLENAYKCKHTGGRTPYGFSLNGDKQLIINPEEAEVVRVIYEMYTRGDGYKAICTRLDEMRARTRNGRNFSAGTVREILTNEKYSGVYVFNRSAPKANGKRNNHASKSPDEIIRIPGGCPAIVSEETFRTVKTRMSKNLRTGGRYNAKRMYILSGVIHCGACGGGMSGSSIRGGRSKKLYHYYICNSKKYNKSCKAKSINADTAEDLVLRLLLDKAMAPTAIHSAAEAVLETMGSIFDNQSQRLDELKSAMSSIDTQIANLIAVISEGVFSPAIKSKLEDLEHRRDELEKEIRKISSSDKSDVPKSVLSVEKSIIQHKDLLRSDRTVQRTVIDEIVDDIRVFPDRLECDVNFFRLYPVRLSPP</sequence>
<accession>A0A1H3HFU9</accession>
<evidence type="ECO:0000256" key="1">
    <source>
        <dbReference type="SAM" id="Coils"/>
    </source>
</evidence>
<dbReference type="Proteomes" id="UP000199652">
    <property type="component" value="Unassembled WGS sequence"/>
</dbReference>
<dbReference type="InterPro" id="IPR050639">
    <property type="entry name" value="SSR_resolvase"/>
</dbReference>
<keyword evidence="1" id="KW-0175">Coiled coil</keyword>
<evidence type="ECO:0000313" key="5">
    <source>
        <dbReference type="Proteomes" id="UP000199652"/>
    </source>
</evidence>
<name>A0A1H3HFU9_EUBBA</name>
<feature type="domain" description="Recombinase" evidence="3">
    <location>
        <begin position="155"/>
        <end position="280"/>
    </location>
</feature>
<gene>
    <name evidence="4" type="ORF">SAMN04488579_11783</name>
</gene>
<dbReference type="Gene3D" id="3.40.50.1390">
    <property type="entry name" value="Resolvase, N-terminal catalytic domain"/>
    <property type="match status" value="1"/>
</dbReference>
<dbReference type="OrthoDB" id="9781670at2"/>
<dbReference type="GO" id="GO:0000150">
    <property type="term" value="F:DNA strand exchange activity"/>
    <property type="evidence" value="ECO:0007669"/>
    <property type="project" value="InterPro"/>
</dbReference>
<protein>
    <submittedName>
        <fullName evidence="4">Site-specific DNA recombinase</fullName>
    </submittedName>
</protein>
<feature type="domain" description="Resolvase/invertase-type recombinase catalytic" evidence="2">
    <location>
        <begin position="3"/>
        <end position="148"/>
    </location>
</feature>
<dbReference type="GO" id="GO:0003677">
    <property type="term" value="F:DNA binding"/>
    <property type="evidence" value="ECO:0007669"/>
    <property type="project" value="InterPro"/>
</dbReference>
<organism evidence="4 5">
    <name type="scientific">Eubacterium barkeri</name>
    <name type="common">Clostridium barkeri</name>
    <dbReference type="NCBI Taxonomy" id="1528"/>
    <lineage>
        <taxon>Bacteria</taxon>
        <taxon>Bacillati</taxon>
        <taxon>Bacillota</taxon>
        <taxon>Clostridia</taxon>
        <taxon>Eubacteriales</taxon>
        <taxon>Eubacteriaceae</taxon>
        <taxon>Eubacterium</taxon>
    </lineage>
</organism>
<dbReference type="InterPro" id="IPR006119">
    <property type="entry name" value="Resolv_N"/>
</dbReference>
<dbReference type="Pfam" id="PF13408">
    <property type="entry name" value="Zn_ribbon_recom"/>
    <property type="match status" value="1"/>
</dbReference>